<keyword evidence="3" id="KW-1185">Reference proteome</keyword>
<feature type="transmembrane region" description="Helical" evidence="1">
    <location>
        <begin position="59"/>
        <end position="79"/>
    </location>
</feature>
<reference evidence="2 3" key="1">
    <citation type="submission" date="2019-06" db="EMBL/GenBank/DDBJ databases">
        <title>Whole genome shotgun sequence of Glutamicibacter nicotianae NBRC 14234.</title>
        <authorList>
            <person name="Hosoyama A."/>
            <person name="Uohara A."/>
            <person name="Ohji S."/>
            <person name="Ichikawa N."/>
        </authorList>
    </citation>
    <scope>NUCLEOTIDE SEQUENCE [LARGE SCALE GENOMIC DNA]</scope>
    <source>
        <strain evidence="2 3">NBRC 14234</strain>
    </source>
</reference>
<evidence type="ECO:0008006" key="4">
    <source>
        <dbReference type="Google" id="ProtNLM"/>
    </source>
</evidence>
<keyword evidence="1" id="KW-1133">Transmembrane helix</keyword>
<dbReference type="EMBL" id="BJNE01000017">
    <property type="protein sequence ID" value="GEC13697.1"/>
    <property type="molecule type" value="Genomic_DNA"/>
</dbReference>
<evidence type="ECO:0000313" key="3">
    <source>
        <dbReference type="Proteomes" id="UP000316242"/>
    </source>
</evidence>
<evidence type="ECO:0000256" key="1">
    <source>
        <dbReference type="SAM" id="Phobius"/>
    </source>
</evidence>
<keyword evidence="1" id="KW-0812">Transmembrane</keyword>
<gene>
    <name evidence="2" type="ORF">ANI01nite_29000</name>
</gene>
<keyword evidence="1" id="KW-0472">Membrane</keyword>
<sequence length="231" mass="25640">MNRVIKVARMQLINKGTFIGIPLIILGASFLFTMAIWWLVRRNGGDGAMYSGGAQAPMWYFLALGIQSLTLTFPFSMAMSISRRTFYLGTVALFSVCALALSVFYYLMGLLEVATDGWGMGGQFFALQWIADNNWLVQILFYFVLMVLLFMIGFLAATIYMRWRTTGMVAFFICLGVLVLGIIALITLTNSWGEFWSWALTWTAAGVTLWGGIVALLMAGGSYLTLRKATA</sequence>
<dbReference type="Proteomes" id="UP000316242">
    <property type="component" value="Unassembled WGS sequence"/>
</dbReference>
<protein>
    <recommendedName>
        <fullName evidence="4">ABC transporter permease</fullName>
    </recommendedName>
</protein>
<name>A0ABQ0RPG4_GLUNI</name>
<comment type="caution">
    <text evidence="2">The sequence shown here is derived from an EMBL/GenBank/DDBJ whole genome shotgun (WGS) entry which is preliminary data.</text>
</comment>
<evidence type="ECO:0000313" key="2">
    <source>
        <dbReference type="EMBL" id="GEC13697.1"/>
    </source>
</evidence>
<feature type="transmembrane region" description="Helical" evidence="1">
    <location>
        <begin position="168"/>
        <end position="189"/>
    </location>
</feature>
<feature type="transmembrane region" description="Helical" evidence="1">
    <location>
        <begin position="139"/>
        <end position="161"/>
    </location>
</feature>
<accession>A0ABQ0RPG4</accession>
<organism evidence="2 3">
    <name type="scientific">Glutamicibacter nicotianae</name>
    <name type="common">Arthrobacter nicotianae</name>
    <dbReference type="NCBI Taxonomy" id="37929"/>
    <lineage>
        <taxon>Bacteria</taxon>
        <taxon>Bacillati</taxon>
        <taxon>Actinomycetota</taxon>
        <taxon>Actinomycetes</taxon>
        <taxon>Micrococcales</taxon>
        <taxon>Micrococcaceae</taxon>
        <taxon>Glutamicibacter</taxon>
    </lineage>
</organism>
<feature type="transmembrane region" description="Helical" evidence="1">
    <location>
        <begin position="12"/>
        <end position="39"/>
    </location>
</feature>
<feature type="transmembrane region" description="Helical" evidence="1">
    <location>
        <begin position="86"/>
        <end position="108"/>
    </location>
</feature>
<feature type="transmembrane region" description="Helical" evidence="1">
    <location>
        <begin position="195"/>
        <end position="219"/>
    </location>
</feature>
<dbReference type="RefSeq" id="WP_141358794.1">
    <property type="nucleotide sequence ID" value="NZ_BAAAWM010000001.1"/>
</dbReference>
<proteinExistence type="predicted"/>